<keyword evidence="2" id="KW-0677">Repeat</keyword>
<dbReference type="InterPro" id="IPR001119">
    <property type="entry name" value="SLH_dom"/>
</dbReference>
<evidence type="ECO:0000259" key="6">
    <source>
        <dbReference type="PROSITE" id="PS51272"/>
    </source>
</evidence>
<proteinExistence type="inferred from homology"/>
<accession>A0A9E2KD26</accession>
<name>A0A9E2KD26_9FIRM</name>
<sequence>MRKMGSSKRRLTSLLVTAMMLSQIQATGIAAPITTEKIFNDVKENAWYSEAIYKWSQNGIVSGYEDYSFRPQNQVTRAELAAVIDRIFKLEDSTYAKSYEDVNEGKWYASAIEHVSSAGLMKDTGERFKPDQPVTREELAYAFSRAYSLTKAEAKTFKDQGDISDWAIESVQALVGNGYMLGMPDGSFAPQAYLTRAQMMMVIDRLTSTIIQEAGTYKVDVKGNLVINTKDVILQDMTVSGNLYLAEGIGRGDVTLDHITVKGTVFVEGGGENSIHCKDITLDHPISVAVAKPVRIVNTGKKISTHLQNHSTVTLEGTFSEIMVPSNVTLKLGSTLSADKLVTLPNTTQDKNAKPAQIEMVKGSVIQLVVADGAMNIVGQGEIKRLNENIAGIKTEIKPNDIVTAPGIQSNIDVNTNKIPNINKPEENESPSEDKLVEEEKPNEEKPGDHVDETKWQLAWSDEFDGNQVDSNKWDYNNGFLNLNQEKQVYQAKNATVADGVLTITGKKEDVTIDGITHEYTSARMVSKGKYAQKYGKIEVRAKLPLGKSLWPAIWMLPEDDEYTGWPSSGEIDIMESRGSVPNQVWGTLHYGEKTPNNSQSGSNYVFPEGESIDGFHTYGIEWQPGEIRWYVDGKLYQTQDNWFTVDPDTGEKYAFPAPFDKKFHVILNLALGGWYDGVGTNLEVDSSIFEGGKEHAMEVDYVRFYESKEGSYPEASDPDSKIPELPQDARKPLEDGNLIYDNTYSDYGIQDNKEGDLNFGEGWNLLYKDNFGGKAEAAIELLKDVPFARIKVQDKGNQDYSIQMIEQTTLGRGRTYKLSFDAKAEDDRTIQFKVGGGESRGYAVYSDTYIENISTEIQHIEKTFVMKSSTDTAARLEFNVGLDSNDVWIGNVKLEEVESEPVIEDFNGPKNPLKNGSLIYNGAFDKGKLDRLTYWNLDTQNGGAVTMHVPEATRDLHIQVDAGGRDLSDITLDQRGLKLGENANYTMTFTGKAEKPQSMNVKLLGEDGKTIYAEQRVDLTTTKEKYEFVLQGKGTSTNKGRLVFEMGGVDQSTIILDDVSVVETRQDFSGVNIFPLKNGDFSEDGANWNGLFVEGGVGEVTFEDEAKFFISDIGANPWSVMLSQNDVPFSAGVKYVISFEASSEIPRDMVVKTEQEGTWRAFFEKTVNLTPEKQKYSFEYTMPADGDLDLGLKFLIGKTVDAPIETHTVTIDNIVCEVKDGVLLKSQLKNGQFNDGTNNWSTYVASDQGAEADISVLDEALQMAIKELGSNPWEIQLSQRGIKLEKGKTYEVGFKAQSEAATKLKVSVGHEAADYSYTNYLSNDQFFDITEAEQQHVFRFTMNEATDEDAKLALEAGKQDGAVPTTITLDDIYVTDVPGEEKEESGEDVPTEISNLLQNGNFEDKEDFGWNQYAVKPGEATFTRNDGLQVDIENSGDEAWQITLEQDGLSLKQGKTYVIKFNANVTTASSLRIALQDSSSQEYIGENAQIIHLQQGHNTYEHKFTVTPEVVSDLILKFQMGYDEWTNAYHSGKNQITINDVMLYEEPVKESTEIVVTLDDLVLVEKGTDTNLLKDGDFNAQGAWLIGGGANFKFESTTGAQITITNEGKDPWDVIMYQPNTTLEQGKRYVLSFKGKADRDKKIQMRTSNKSYADYFVKAFDLTTEVQEFNYEFTTNLETSSELEFKIFMGAGI</sequence>
<dbReference type="CDD" id="cd08023">
    <property type="entry name" value="GH16_laminarinase_like"/>
    <property type="match status" value="1"/>
</dbReference>
<feature type="region of interest" description="Disordered" evidence="4">
    <location>
        <begin position="413"/>
        <end position="452"/>
    </location>
</feature>
<keyword evidence="3" id="KW-0378">Hydrolase</keyword>
<dbReference type="InterPro" id="IPR008979">
    <property type="entry name" value="Galactose-bd-like_sf"/>
</dbReference>
<dbReference type="InterPro" id="IPR000757">
    <property type="entry name" value="Beta-glucanase-like"/>
</dbReference>
<evidence type="ECO:0000256" key="4">
    <source>
        <dbReference type="SAM" id="MobiDB-lite"/>
    </source>
</evidence>
<feature type="compositionally biased region" description="Basic and acidic residues" evidence="4">
    <location>
        <begin position="424"/>
        <end position="452"/>
    </location>
</feature>
<evidence type="ECO:0000256" key="1">
    <source>
        <dbReference type="ARBA" id="ARBA00006865"/>
    </source>
</evidence>
<feature type="domain" description="SLH" evidence="6">
    <location>
        <begin position="99"/>
        <end position="153"/>
    </location>
</feature>
<feature type="domain" description="SLH" evidence="6">
    <location>
        <begin position="154"/>
        <end position="217"/>
    </location>
</feature>
<dbReference type="Gene3D" id="2.60.120.200">
    <property type="match status" value="1"/>
</dbReference>
<comment type="similarity">
    <text evidence="1">Belongs to the glycosyl hydrolase 16 family.</text>
</comment>
<evidence type="ECO:0000256" key="3">
    <source>
        <dbReference type="ARBA" id="ARBA00022801"/>
    </source>
</evidence>
<gene>
    <name evidence="8" type="ORF">H9872_07080</name>
</gene>
<reference evidence="8" key="2">
    <citation type="submission" date="2021-04" db="EMBL/GenBank/DDBJ databases">
        <authorList>
            <person name="Gilroy R."/>
        </authorList>
    </citation>
    <scope>NUCLEOTIDE SEQUENCE</scope>
    <source>
        <strain evidence="8">B5-657</strain>
    </source>
</reference>
<dbReference type="SUPFAM" id="SSF49785">
    <property type="entry name" value="Galactose-binding domain-like"/>
    <property type="match status" value="6"/>
</dbReference>
<dbReference type="InterPro" id="IPR050546">
    <property type="entry name" value="Glycosyl_Hydrlase_16"/>
</dbReference>
<feature type="chain" id="PRO_5038396119" evidence="5">
    <location>
        <begin position="27"/>
        <end position="1694"/>
    </location>
</feature>
<dbReference type="Pfam" id="PF00395">
    <property type="entry name" value="SLH"/>
    <property type="match status" value="3"/>
</dbReference>
<dbReference type="PROSITE" id="PS51272">
    <property type="entry name" value="SLH"/>
    <property type="match status" value="3"/>
</dbReference>
<dbReference type="EMBL" id="JAHLFQ010000161">
    <property type="protein sequence ID" value="MBU3804502.1"/>
    <property type="molecule type" value="Genomic_DNA"/>
</dbReference>
<dbReference type="PROSITE" id="PS51762">
    <property type="entry name" value="GH16_2"/>
    <property type="match status" value="1"/>
</dbReference>
<evidence type="ECO:0000313" key="9">
    <source>
        <dbReference type="Proteomes" id="UP000824229"/>
    </source>
</evidence>
<dbReference type="Gene3D" id="2.60.120.260">
    <property type="entry name" value="Galactose-binding domain-like"/>
    <property type="match status" value="6"/>
</dbReference>
<comment type="caution">
    <text evidence="8">The sequence shown here is derived from an EMBL/GenBank/DDBJ whole genome shotgun (WGS) entry which is preliminary data.</text>
</comment>
<reference evidence="8" key="1">
    <citation type="journal article" date="2021" name="PeerJ">
        <title>Extensive microbial diversity within the chicken gut microbiome revealed by metagenomics and culture.</title>
        <authorList>
            <person name="Gilroy R."/>
            <person name="Ravi A."/>
            <person name="Getino M."/>
            <person name="Pursley I."/>
            <person name="Horton D.L."/>
            <person name="Alikhan N.F."/>
            <person name="Baker D."/>
            <person name="Gharbi K."/>
            <person name="Hall N."/>
            <person name="Watson M."/>
            <person name="Adriaenssens E.M."/>
            <person name="Foster-Nyarko E."/>
            <person name="Jarju S."/>
            <person name="Secka A."/>
            <person name="Antonio M."/>
            <person name="Oren A."/>
            <person name="Chaudhuri R.R."/>
            <person name="La Ragione R."/>
            <person name="Hildebrand F."/>
            <person name="Pallen M.J."/>
        </authorList>
    </citation>
    <scope>NUCLEOTIDE SEQUENCE</scope>
    <source>
        <strain evidence="8">B5-657</strain>
    </source>
</reference>
<dbReference type="Pfam" id="PF02018">
    <property type="entry name" value="CBM_4_9"/>
    <property type="match status" value="6"/>
</dbReference>
<evidence type="ECO:0000313" key="8">
    <source>
        <dbReference type="EMBL" id="MBU3804502.1"/>
    </source>
</evidence>
<evidence type="ECO:0000256" key="5">
    <source>
        <dbReference type="SAM" id="SignalP"/>
    </source>
</evidence>
<dbReference type="SUPFAM" id="SSF49899">
    <property type="entry name" value="Concanavalin A-like lectins/glucanases"/>
    <property type="match status" value="1"/>
</dbReference>
<dbReference type="PANTHER" id="PTHR10963:SF55">
    <property type="entry name" value="GLYCOSIDE HYDROLASE FAMILY 16 PROTEIN"/>
    <property type="match status" value="1"/>
</dbReference>
<dbReference type="InterPro" id="IPR003305">
    <property type="entry name" value="CenC_carb-bd"/>
</dbReference>
<evidence type="ECO:0000259" key="7">
    <source>
        <dbReference type="PROSITE" id="PS51762"/>
    </source>
</evidence>
<dbReference type="GO" id="GO:0005975">
    <property type="term" value="P:carbohydrate metabolic process"/>
    <property type="evidence" value="ECO:0007669"/>
    <property type="project" value="InterPro"/>
</dbReference>
<evidence type="ECO:0000256" key="2">
    <source>
        <dbReference type="ARBA" id="ARBA00022737"/>
    </source>
</evidence>
<feature type="signal peptide" evidence="5">
    <location>
        <begin position="1"/>
        <end position="26"/>
    </location>
</feature>
<dbReference type="Pfam" id="PF00722">
    <property type="entry name" value="Glyco_hydro_16"/>
    <property type="match status" value="1"/>
</dbReference>
<feature type="domain" description="SLH" evidence="6">
    <location>
        <begin position="35"/>
        <end position="98"/>
    </location>
</feature>
<dbReference type="Proteomes" id="UP000824229">
    <property type="component" value="Unassembled WGS sequence"/>
</dbReference>
<organism evidence="8 9">
    <name type="scientific">Candidatus Cellulosilyticum pullistercoris</name>
    <dbReference type="NCBI Taxonomy" id="2838521"/>
    <lineage>
        <taxon>Bacteria</taxon>
        <taxon>Bacillati</taxon>
        <taxon>Bacillota</taxon>
        <taxon>Clostridia</taxon>
        <taxon>Lachnospirales</taxon>
        <taxon>Cellulosilyticaceae</taxon>
        <taxon>Cellulosilyticum</taxon>
    </lineage>
</organism>
<dbReference type="PANTHER" id="PTHR10963">
    <property type="entry name" value="GLYCOSYL HYDROLASE-RELATED"/>
    <property type="match status" value="1"/>
</dbReference>
<feature type="domain" description="GH16" evidence="7">
    <location>
        <begin position="439"/>
        <end position="711"/>
    </location>
</feature>
<dbReference type="InterPro" id="IPR013320">
    <property type="entry name" value="ConA-like_dom_sf"/>
</dbReference>
<protein>
    <submittedName>
        <fullName evidence="8">Carbohydrate binding domain-containing protein</fullName>
    </submittedName>
</protein>
<dbReference type="GO" id="GO:0004553">
    <property type="term" value="F:hydrolase activity, hydrolyzing O-glycosyl compounds"/>
    <property type="evidence" value="ECO:0007669"/>
    <property type="project" value="InterPro"/>
</dbReference>
<keyword evidence="5" id="KW-0732">Signal</keyword>